<evidence type="ECO:0000313" key="2">
    <source>
        <dbReference type="Proteomes" id="UP000499080"/>
    </source>
</evidence>
<sequence>MCCINIRRDGELVPTTKHFILTFNTPSIAGIYVLDTPCRSVRLHIPNPLRCFKCQHGQFKPTAAGHYLRPLQWLATRALDAPAAENATLSSISTLSRVPALLNGSKRKKLFSLSTKKTFHFPGMTTKLAQAPDGRSYASTVENHPLNTRQPTVLSLQLCSYNVQLPTSSKSLNLLQ</sequence>
<gene>
    <name evidence="1" type="ORF">AVEN_76431_1</name>
</gene>
<accession>A0A4Y2WFJ8</accession>
<dbReference type="AlphaFoldDB" id="A0A4Y2WFJ8"/>
<protein>
    <submittedName>
        <fullName evidence="1">Uncharacterized protein</fullName>
    </submittedName>
</protein>
<reference evidence="1 2" key="1">
    <citation type="journal article" date="2019" name="Sci. Rep.">
        <title>Orb-weaving spider Araneus ventricosus genome elucidates the spidroin gene catalogue.</title>
        <authorList>
            <person name="Kono N."/>
            <person name="Nakamura H."/>
            <person name="Ohtoshi R."/>
            <person name="Moran D.A.P."/>
            <person name="Shinohara A."/>
            <person name="Yoshida Y."/>
            <person name="Fujiwara M."/>
            <person name="Mori M."/>
            <person name="Tomita M."/>
            <person name="Arakawa K."/>
        </authorList>
    </citation>
    <scope>NUCLEOTIDE SEQUENCE [LARGE SCALE GENOMIC DNA]</scope>
</reference>
<evidence type="ECO:0000313" key="1">
    <source>
        <dbReference type="EMBL" id="GBO35388.1"/>
    </source>
</evidence>
<proteinExistence type="predicted"/>
<comment type="caution">
    <text evidence="1">The sequence shown here is derived from an EMBL/GenBank/DDBJ whole genome shotgun (WGS) entry which is preliminary data.</text>
</comment>
<organism evidence="1 2">
    <name type="scientific">Araneus ventricosus</name>
    <name type="common">Orbweaver spider</name>
    <name type="synonym">Epeira ventricosa</name>
    <dbReference type="NCBI Taxonomy" id="182803"/>
    <lineage>
        <taxon>Eukaryota</taxon>
        <taxon>Metazoa</taxon>
        <taxon>Ecdysozoa</taxon>
        <taxon>Arthropoda</taxon>
        <taxon>Chelicerata</taxon>
        <taxon>Arachnida</taxon>
        <taxon>Araneae</taxon>
        <taxon>Araneomorphae</taxon>
        <taxon>Entelegynae</taxon>
        <taxon>Araneoidea</taxon>
        <taxon>Araneidae</taxon>
        <taxon>Araneus</taxon>
    </lineage>
</organism>
<dbReference type="OrthoDB" id="8050548at2759"/>
<keyword evidence="2" id="KW-1185">Reference proteome</keyword>
<dbReference type="EMBL" id="BGPR01059370">
    <property type="protein sequence ID" value="GBO35388.1"/>
    <property type="molecule type" value="Genomic_DNA"/>
</dbReference>
<name>A0A4Y2WFJ8_ARAVE</name>
<dbReference type="Proteomes" id="UP000499080">
    <property type="component" value="Unassembled WGS sequence"/>
</dbReference>